<name>A0A427B9K4_ENSVE</name>
<accession>A0A427B9K4</accession>
<dbReference type="PANTHER" id="PTHR12550">
    <property type="entry name" value="HEPATOMA-DERIVED GROWTH FACTOR-RELATED"/>
    <property type="match status" value="1"/>
</dbReference>
<protein>
    <submittedName>
        <fullName evidence="1">Uncharacterized protein</fullName>
    </submittedName>
</protein>
<comment type="caution">
    <text evidence="1">The sequence shown here is derived from an EMBL/GenBank/DDBJ whole genome shotgun (WGS) entry which is preliminary data.</text>
</comment>
<dbReference type="EMBL" id="AMZH03000162">
    <property type="protein sequence ID" value="RRT85179.1"/>
    <property type="molecule type" value="Genomic_DNA"/>
</dbReference>
<gene>
    <name evidence="1" type="ORF">B296_00011560</name>
</gene>
<proteinExistence type="predicted"/>
<reference evidence="1 2" key="1">
    <citation type="journal article" date="2014" name="Agronomy (Basel)">
        <title>A Draft Genome Sequence for Ensete ventricosum, the Drought-Tolerant Tree Against Hunger.</title>
        <authorList>
            <person name="Harrison J."/>
            <person name="Moore K.A."/>
            <person name="Paszkiewicz K."/>
            <person name="Jones T."/>
            <person name="Grant M."/>
            <person name="Ambacheew D."/>
            <person name="Muzemil S."/>
            <person name="Studholme D.J."/>
        </authorList>
    </citation>
    <scope>NUCLEOTIDE SEQUENCE [LARGE SCALE GENOMIC DNA]</scope>
</reference>
<evidence type="ECO:0000313" key="1">
    <source>
        <dbReference type="EMBL" id="RRT85179.1"/>
    </source>
</evidence>
<dbReference type="AlphaFoldDB" id="A0A427B9K4"/>
<evidence type="ECO:0000313" key="2">
    <source>
        <dbReference type="Proteomes" id="UP000287651"/>
    </source>
</evidence>
<dbReference type="PANTHER" id="PTHR12550:SF70">
    <property type="entry name" value="JIL-1 ANCHORING AND STABILIZING PROTEIN, ISOFORM A"/>
    <property type="match status" value="1"/>
</dbReference>
<dbReference type="Proteomes" id="UP000287651">
    <property type="component" value="Unassembled WGS sequence"/>
</dbReference>
<sequence length="96" mass="10211">MKGTYACTPLGSPSAAPQEFSSLNKVELEEYEHRISPEYRPLGGSLSGGTETAVARDALEGMIETLSRTKDSIGRATRLAIECAKYGIAGEVSFLA</sequence>
<organism evidence="1 2">
    <name type="scientific">Ensete ventricosum</name>
    <name type="common">Abyssinian banana</name>
    <name type="synonym">Musa ensete</name>
    <dbReference type="NCBI Taxonomy" id="4639"/>
    <lineage>
        <taxon>Eukaryota</taxon>
        <taxon>Viridiplantae</taxon>
        <taxon>Streptophyta</taxon>
        <taxon>Embryophyta</taxon>
        <taxon>Tracheophyta</taxon>
        <taxon>Spermatophyta</taxon>
        <taxon>Magnoliopsida</taxon>
        <taxon>Liliopsida</taxon>
        <taxon>Zingiberales</taxon>
        <taxon>Musaceae</taxon>
        <taxon>Ensete</taxon>
    </lineage>
</organism>